<dbReference type="GO" id="GO:0008889">
    <property type="term" value="F:glycerophosphodiester phosphodiesterase activity"/>
    <property type="evidence" value="ECO:0007669"/>
    <property type="project" value="UniProtKB-EC"/>
</dbReference>
<evidence type="ECO:0000313" key="2">
    <source>
        <dbReference type="EMBL" id="CAA9359990.1"/>
    </source>
</evidence>
<dbReference type="EMBL" id="CADCUJ010000091">
    <property type="protein sequence ID" value="CAA9359990.1"/>
    <property type="molecule type" value="Genomic_DNA"/>
</dbReference>
<keyword evidence="2" id="KW-0378">Hydrolase</keyword>
<dbReference type="PROSITE" id="PS51704">
    <property type="entry name" value="GP_PDE"/>
    <property type="match status" value="1"/>
</dbReference>
<sequence>MTTTLPLPSAAVQRGSAPWCVAHRGASDVAPENTLAAVRAAVAAGADHIEIDVRRTADRALVLHHDASLARTTDVQAVYPDRAPWRVGDFTLAELTRLDAGTWFAPTYAGEPVPTLEQVLDVLRGTGVGLMLELKEPGHQPGVVSELASELRFQAARPASPRVLVQSFDHQAMALFKACESAFDVGLIGKPRRTQLARLATWAAAVNPHHYSVDAEYVEAVKTTGMRCMVWTPNSTRSMRRALRLGVDAVTTDRPAQLRELLPVADENSLMTTSR</sequence>
<dbReference type="AlphaFoldDB" id="A0A6J4MKH4"/>
<protein>
    <submittedName>
        <fullName evidence="2">Glycerophosphoryl diester phosphodiesterase</fullName>
        <ecNumber evidence="2">3.1.4.46</ecNumber>
    </submittedName>
</protein>
<accession>A0A6J4MKH4</accession>
<gene>
    <name evidence="2" type="ORF">AVDCRST_MAG72-2168</name>
</gene>
<dbReference type="Gene3D" id="3.20.20.190">
    <property type="entry name" value="Phosphatidylinositol (PI) phosphodiesterase"/>
    <property type="match status" value="1"/>
</dbReference>
<dbReference type="InterPro" id="IPR030395">
    <property type="entry name" value="GP_PDE_dom"/>
</dbReference>
<dbReference type="PANTHER" id="PTHR46211:SF1">
    <property type="entry name" value="GLYCEROPHOSPHODIESTER PHOSPHODIESTERASE, CYTOPLASMIC"/>
    <property type="match status" value="1"/>
</dbReference>
<organism evidence="2">
    <name type="scientific">uncultured Nocardioidaceae bacterium</name>
    <dbReference type="NCBI Taxonomy" id="253824"/>
    <lineage>
        <taxon>Bacteria</taxon>
        <taxon>Bacillati</taxon>
        <taxon>Actinomycetota</taxon>
        <taxon>Actinomycetes</taxon>
        <taxon>Propionibacteriales</taxon>
        <taxon>Nocardioidaceae</taxon>
        <taxon>environmental samples</taxon>
    </lineage>
</organism>
<dbReference type="InterPro" id="IPR017946">
    <property type="entry name" value="PLC-like_Pdiesterase_TIM-brl"/>
</dbReference>
<evidence type="ECO:0000259" key="1">
    <source>
        <dbReference type="PROSITE" id="PS51704"/>
    </source>
</evidence>
<dbReference type="Pfam" id="PF03009">
    <property type="entry name" value="GDPD"/>
    <property type="match status" value="1"/>
</dbReference>
<dbReference type="PANTHER" id="PTHR46211">
    <property type="entry name" value="GLYCEROPHOSPHORYL DIESTER PHOSPHODIESTERASE"/>
    <property type="match status" value="1"/>
</dbReference>
<reference evidence="2" key="1">
    <citation type="submission" date="2020-02" db="EMBL/GenBank/DDBJ databases">
        <authorList>
            <person name="Meier V. D."/>
        </authorList>
    </citation>
    <scope>NUCLEOTIDE SEQUENCE</scope>
    <source>
        <strain evidence="2">AVDCRST_MAG72</strain>
    </source>
</reference>
<proteinExistence type="predicted"/>
<feature type="domain" description="GP-PDE" evidence="1">
    <location>
        <begin position="18"/>
        <end position="262"/>
    </location>
</feature>
<dbReference type="GO" id="GO:0006629">
    <property type="term" value="P:lipid metabolic process"/>
    <property type="evidence" value="ECO:0007669"/>
    <property type="project" value="InterPro"/>
</dbReference>
<dbReference type="EC" id="3.1.4.46" evidence="2"/>
<name>A0A6J4MKH4_9ACTN</name>
<dbReference type="SUPFAM" id="SSF51695">
    <property type="entry name" value="PLC-like phosphodiesterases"/>
    <property type="match status" value="1"/>
</dbReference>